<dbReference type="GO" id="GO:0032259">
    <property type="term" value="P:methylation"/>
    <property type="evidence" value="ECO:0007669"/>
    <property type="project" value="UniProtKB-KW"/>
</dbReference>
<dbReference type="InterPro" id="IPR002052">
    <property type="entry name" value="DNA_methylase_N6_adenine_CS"/>
</dbReference>
<dbReference type="InterPro" id="IPR029063">
    <property type="entry name" value="SAM-dependent_MTases_sf"/>
</dbReference>
<evidence type="ECO:0000256" key="5">
    <source>
        <dbReference type="ARBA" id="ARBA00022691"/>
    </source>
</evidence>
<dbReference type="PANTHER" id="PTHR30481">
    <property type="entry name" value="DNA ADENINE METHYLASE"/>
    <property type="match status" value="1"/>
</dbReference>
<dbReference type="GO" id="GO:0009007">
    <property type="term" value="F:site-specific DNA-methyltransferase (adenine-specific) activity"/>
    <property type="evidence" value="ECO:0007669"/>
    <property type="project" value="UniProtKB-EC"/>
</dbReference>
<evidence type="ECO:0000256" key="2">
    <source>
        <dbReference type="ARBA" id="ARBA00011900"/>
    </source>
</evidence>
<evidence type="ECO:0000256" key="3">
    <source>
        <dbReference type="ARBA" id="ARBA00022603"/>
    </source>
</evidence>
<evidence type="ECO:0000313" key="9">
    <source>
        <dbReference type="Proteomes" id="UP001254759"/>
    </source>
</evidence>
<dbReference type="InterPro" id="IPR023095">
    <property type="entry name" value="Ade_MeTrfase_dom_2"/>
</dbReference>
<dbReference type="InterPro" id="IPR012327">
    <property type="entry name" value="MeTrfase_D12"/>
</dbReference>
<dbReference type="PRINTS" id="PR00505">
    <property type="entry name" value="D12N6MTFRASE"/>
</dbReference>
<dbReference type="RefSeq" id="WP_310091279.1">
    <property type="nucleotide sequence ID" value="NZ_JAVDTT010000001.1"/>
</dbReference>
<dbReference type="PROSITE" id="PS00092">
    <property type="entry name" value="N6_MTASE"/>
    <property type="match status" value="1"/>
</dbReference>
<comment type="similarity">
    <text evidence="1 7">Belongs to the N(4)/N(6)-methyltransferase family.</text>
</comment>
<dbReference type="Gene3D" id="3.40.50.150">
    <property type="entry name" value="Vaccinia Virus protein VP39"/>
    <property type="match status" value="1"/>
</dbReference>
<dbReference type="EMBL" id="JAVDTT010000001">
    <property type="protein sequence ID" value="MDR6841026.1"/>
    <property type="molecule type" value="Genomic_DNA"/>
</dbReference>
<dbReference type="PIRSF" id="PIRSF000398">
    <property type="entry name" value="M_m6A_EcoRV"/>
    <property type="match status" value="1"/>
</dbReference>
<dbReference type="PANTHER" id="PTHR30481:SF3">
    <property type="entry name" value="DNA ADENINE METHYLASE"/>
    <property type="match status" value="1"/>
</dbReference>
<accession>A0ABU1RQI8</accession>
<evidence type="ECO:0000256" key="6">
    <source>
        <dbReference type="ARBA" id="ARBA00047942"/>
    </source>
</evidence>
<protein>
    <recommendedName>
        <fullName evidence="2 7">Site-specific DNA-methyltransferase (adenine-specific)</fullName>
        <ecNumber evidence="2 7">2.1.1.72</ecNumber>
    </recommendedName>
</protein>
<dbReference type="Gene3D" id="1.10.1020.10">
    <property type="entry name" value="Adenine-specific Methyltransferase, Domain 2"/>
    <property type="match status" value="1"/>
</dbReference>
<keyword evidence="9" id="KW-1185">Reference proteome</keyword>
<sequence>MKPLLRWAGSKAQLLPELRTFWREEYQRYVEPFCGSASLFLSLKPKAGLLSDINEELVIALQQVQLNAPTLVECIRRMPISEKNYYKVRATRPDTLSPALRAARFIYLNALCFNGLYRTNRAGQFNVPYGSKLRKTVLDEEHLHAVSSALQSAEIVSGDFESSVLRTGSGDFLYVDPPYTTSDVRMFTEYSGSGFGISDLHRLLEALDDVASKGVAFVLSYADVSEVSSFAEKWKSRRVSARRNIAGFTGSRRTVQELIVTNCE</sequence>
<dbReference type="Pfam" id="PF02086">
    <property type="entry name" value="MethyltransfD12"/>
    <property type="match status" value="1"/>
</dbReference>
<evidence type="ECO:0000256" key="1">
    <source>
        <dbReference type="ARBA" id="ARBA00006594"/>
    </source>
</evidence>
<gene>
    <name evidence="8" type="ORF">J2W94_001290</name>
</gene>
<evidence type="ECO:0000256" key="4">
    <source>
        <dbReference type="ARBA" id="ARBA00022679"/>
    </source>
</evidence>
<dbReference type="SUPFAM" id="SSF53335">
    <property type="entry name" value="S-adenosyl-L-methionine-dependent methyltransferases"/>
    <property type="match status" value="1"/>
</dbReference>
<dbReference type="EC" id="2.1.1.72" evidence="2 7"/>
<keyword evidence="3 7" id="KW-0489">Methyltransferase</keyword>
<name>A0ABU1RQI8_9GAMM</name>
<keyword evidence="4 7" id="KW-0808">Transferase</keyword>
<evidence type="ECO:0000313" key="8">
    <source>
        <dbReference type="EMBL" id="MDR6841026.1"/>
    </source>
</evidence>
<comment type="catalytic activity">
    <reaction evidence="6 7">
        <text>a 2'-deoxyadenosine in DNA + S-adenosyl-L-methionine = an N(6)-methyl-2'-deoxyadenosine in DNA + S-adenosyl-L-homocysteine + H(+)</text>
        <dbReference type="Rhea" id="RHEA:15197"/>
        <dbReference type="Rhea" id="RHEA-COMP:12418"/>
        <dbReference type="Rhea" id="RHEA-COMP:12419"/>
        <dbReference type="ChEBI" id="CHEBI:15378"/>
        <dbReference type="ChEBI" id="CHEBI:57856"/>
        <dbReference type="ChEBI" id="CHEBI:59789"/>
        <dbReference type="ChEBI" id="CHEBI:90615"/>
        <dbReference type="ChEBI" id="CHEBI:90616"/>
        <dbReference type="EC" id="2.1.1.72"/>
    </reaction>
</comment>
<proteinExistence type="inferred from homology"/>
<comment type="caution">
    <text evidence="8">The sequence shown here is derived from an EMBL/GenBank/DDBJ whole genome shotgun (WGS) entry which is preliminary data.</text>
</comment>
<dbReference type="Proteomes" id="UP001254759">
    <property type="component" value="Unassembled WGS sequence"/>
</dbReference>
<organism evidence="8 9">
    <name type="scientific">Pseudoxanthomonas sacheonensis</name>
    <dbReference type="NCBI Taxonomy" id="443615"/>
    <lineage>
        <taxon>Bacteria</taxon>
        <taxon>Pseudomonadati</taxon>
        <taxon>Pseudomonadota</taxon>
        <taxon>Gammaproteobacteria</taxon>
        <taxon>Lysobacterales</taxon>
        <taxon>Lysobacteraceae</taxon>
        <taxon>Pseudoxanthomonas</taxon>
    </lineage>
</organism>
<reference evidence="8 9" key="1">
    <citation type="submission" date="2023-07" db="EMBL/GenBank/DDBJ databases">
        <title>Sorghum-associated microbial communities from plants grown in Nebraska, USA.</title>
        <authorList>
            <person name="Schachtman D."/>
        </authorList>
    </citation>
    <scope>NUCLEOTIDE SEQUENCE [LARGE SCALE GENOMIC DNA]</scope>
    <source>
        <strain evidence="8 9">BE107</strain>
    </source>
</reference>
<dbReference type="NCBIfam" id="TIGR00571">
    <property type="entry name" value="dam"/>
    <property type="match status" value="1"/>
</dbReference>
<evidence type="ECO:0000256" key="7">
    <source>
        <dbReference type="RuleBase" id="RU361257"/>
    </source>
</evidence>
<dbReference type="InterPro" id="IPR012263">
    <property type="entry name" value="M_m6A_EcoRV"/>
</dbReference>
<keyword evidence="5 7" id="KW-0949">S-adenosyl-L-methionine</keyword>